<protein>
    <submittedName>
        <fullName evidence="2">Uncharacterized protein</fullName>
    </submittedName>
</protein>
<accession>A2SMR9</accession>
<evidence type="ECO:0000256" key="1">
    <source>
        <dbReference type="SAM" id="MobiDB-lite"/>
    </source>
</evidence>
<keyword evidence="3" id="KW-1185">Reference proteome</keyword>
<keyword evidence="2" id="KW-0614">Plasmid</keyword>
<evidence type="ECO:0000313" key="2">
    <source>
        <dbReference type="EMBL" id="ABM96858.1"/>
    </source>
</evidence>
<name>A2SMR9_METPP</name>
<dbReference type="HOGENOM" id="CLU_1330661_0_0_4"/>
<organism evidence="2 3">
    <name type="scientific">Methylibium petroleiphilum (strain ATCC BAA-1232 / LMG 22953 / PM1)</name>
    <dbReference type="NCBI Taxonomy" id="420662"/>
    <lineage>
        <taxon>Bacteria</taxon>
        <taxon>Pseudomonadati</taxon>
        <taxon>Pseudomonadota</taxon>
        <taxon>Betaproteobacteria</taxon>
        <taxon>Burkholderiales</taxon>
        <taxon>Sphaerotilaceae</taxon>
        <taxon>Methylibium</taxon>
    </lineage>
</organism>
<dbReference type="AlphaFoldDB" id="A2SMR9"/>
<dbReference type="KEGG" id="mpt:Mpe_B0079"/>
<dbReference type="Proteomes" id="UP000000366">
    <property type="component" value="Plasmid RPME01"/>
</dbReference>
<evidence type="ECO:0000313" key="3">
    <source>
        <dbReference type="Proteomes" id="UP000000366"/>
    </source>
</evidence>
<reference evidence="2 3" key="1">
    <citation type="journal article" date="2007" name="J. Bacteriol.">
        <title>Whole-genome analysis of the methyl tert-butyl ether-degrading beta-proteobacterium Methylibium petroleiphilum PM1.</title>
        <authorList>
            <person name="Kane S.R."/>
            <person name="Chakicherla A.Y."/>
            <person name="Chain P.S.G."/>
            <person name="Schmidt R."/>
            <person name="Shin M.W."/>
            <person name="Legler T.C."/>
            <person name="Scow K.M."/>
            <person name="Larimer F.W."/>
            <person name="Lucas S.M."/>
            <person name="Richardson P.M."/>
            <person name="Hristova K.R."/>
        </authorList>
    </citation>
    <scope>NUCLEOTIDE SEQUENCE [LARGE SCALE GENOMIC DNA]</scope>
    <source>
        <strain evidence="3">ATCC BAA-1232 / LMG 22953 / PM1</strain>
        <plasmid evidence="2 3">RPME01</plasmid>
    </source>
</reference>
<sequence length="206" mass="22569">MAKTLLLSMGYAALRPGNAKDPSGICEPASVDCEPIVQPLLDNVRIPRTLIQHLSTGQISVLELVWRRLPMLTCFPIVRIPRRRAKSPPSLPRARIAPRCTAASSGSRGPVARLEPRDRPGFADPESPGRASPSSGFRGPPAPGKHRHRPDSAGVGRSEPIRCAQYRRRRSESGARSGLARYRPMTLGRRLARCPRPLQQTRPSAL</sequence>
<proteinExistence type="predicted"/>
<geneLocation type="plasmid" evidence="2 3">
    <name>RPME01</name>
</geneLocation>
<dbReference type="EMBL" id="CP000556">
    <property type="protein sequence ID" value="ABM96858.1"/>
    <property type="molecule type" value="Genomic_DNA"/>
</dbReference>
<gene>
    <name evidence="2" type="ordered locus">Mpe_B0079</name>
</gene>
<feature type="region of interest" description="Disordered" evidence="1">
    <location>
        <begin position="85"/>
        <end position="206"/>
    </location>
</feature>